<accession>A0A1S8LQ14</accession>
<dbReference type="RefSeq" id="WP_077835908.1">
    <property type="nucleotide sequence ID" value="NZ_CP096983.1"/>
</dbReference>
<gene>
    <name evidence="1" type="ORF">CROST_044210</name>
</gene>
<dbReference type="PROSITE" id="PS51257">
    <property type="entry name" value="PROKAR_LIPOPROTEIN"/>
    <property type="match status" value="1"/>
</dbReference>
<protein>
    <submittedName>
        <fullName evidence="1">Uncharacterized protein</fullName>
    </submittedName>
</protein>
<dbReference type="AlphaFoldDB" id="A0A1S8LQ14"/>
<keyword evidence="2" id="KW-1185">Reference proteome</keyword>
<dbReference type="InterPro" id="IPR029050">
    <property type="entry name" value="Immunoprotect_excell_Ig-like"/>
</dbReference>
<sequence>MDKMKIKKLFQVFTIIFASFMLLTACTSGNKDSEAKLWDSKTKTYTDDVVKMTYIKTRVHDIEYNAWEENKDVDLKTINLDGKDRIAVRVYWKLENNSGSTISFKRLYAHAINGIPSVSSVTQGGKKKTLVRITASAWPIEEGYDKSHEDLKPGESVKTFDTYILDDTTTPIVIYFNKYGEDKSEGSYKISWEGSQITTNQLTMDAINNSNKMAETNKKKEADIDDKITKVFDGIAVDKDAKSTWTKADYDALVKDYGSGTKLTDIIAKYPHPSYKYKDGGDISLQYGKPEGDNFVSLSFQRITGTSDFELVSKKENGLK</sequence>
<organism evidence="1 2">
    <name type="scientific">Clostridium felsineum</name>
    <dbReference type="NCBI Taxonomy" id="36839"/>
    <lineage>
        <taxon>Bacteria</taxon>
        <taxon>Bacillati</taxon>
        <taxon>Bacillota</taxon>
        <taxon>Clostridia</taxon>
        <taxon>Eubacteriales</taxon>
        <taxon>Clostridiaceae</taxon>
        <taxon>Clostridium</taxon>
    </lineage>
</organism>
<dbReference type="EMBL" id="CP096983">
    <property type="protein sequence ID" value="URZ13655.1"/>
    <property type="molecule type" value="Genomic_DNA"/>
</dbReference>
<evidence type="ECO:0000313" key="2">
    <source>
        <dbReference type="Proteomes" id="UP000190951"/>
    </source>
</evidence>
<evidence type="ECO:0000313" key="1">
    <source>
        <dbReference type="EMBL" id="URZ13655.1"/>
    </source>
</evidence>
<proteinExistence type="predicted"/>
<dbReference type="KEGG" id="crw:CROST_044210"/>
<name>A0A1S8LQ14_9CLOT</name>
<dbReference type="Proteomes" id="UP000190951">
    <property type="component" value="Chromosome"/>
</dbReference>
<dbReference type="Gene3D" id="2.60.40.1240">
    <property type="match status" value="1"/>
</dbReference>
<reference evidence="1 2" key="1">
    <citation type="submission" date="2022-04" db="EMBL/GenBank/DDBJ databases">
        <title>Genome sequence of C. roseum typestrain.</title>
        <authorList>
            <person name="Poehlein A."/>
            <person name="Schoch T."/>
            <person name="Duerre P."/>
            <person name="Daniel R."/>
        </authorList>
    </citation>
    <scope>NUCLEOTIDE SEQUENCE [LARGE SCALE GENOMIC DNA]</scope>
    <source>
        <strain evidence="1 2">DSM 7320</strain>
    </source>
</reference>